<dbReference type="AlphaFoldDB" id="A0A0F9BZ59"/>
<gene>
    <name evidence="2" type="ORF">LCGC14_2670690</name>
</gene>
<protein>
    <recommendedName>
        <fullName evidence="3">Methyltransferase</fullName>
    </recommendedName>
</protein>
<dbReference type="Gene3D" id="3.40.50.150">
    <property type="entry name" value="Vaccinia Virus protein VP39"/>
    <property type="match status" value="1"/>
</dbReference>
<dbReference type="InterPro" id="IPR029063">
    <property type="entry name" value="SAM-dependent_MTases_sf"/>
</dbReference>
<proteinExistence type="predicted"/>
<sequence>MSQNTSTAVMVQRTEPRDSLDDFPTPPWATRALCKWMAKRWPIDLLAVWDPACGRGHMTLALGEYFGASLASDIHDYGVGMDVEDFLKKDPLPEVVNWIITNPPFRLAAEFYERAVKWNCGIALLCRTVFLESVGRYERIFKDHPPIVLPFAERVPMVKGRLDPNISSATAYAWFVWPPIADHGGVVEWIPPCRKRLERPEDYA</sequence>
<evidence type="ECO:0000313" key="2">
    <source>
        <dbReference type="EMBL" id="KKK95649.1"/>
    </source>
</evidence>
<reference evidence="2" key="1">
    <citation type="journal article" date="2015" name="Nature">
        <title>Complex archaea that bridge the gap between prokaryotes and eukaryotes.</title>
        <authorList>
            <person name="Spang A."/>
            <person name="Saw J.H."/>
            <person name="Jorgensen S.L."/>
            <person name="Zaremba-Niedzwiedzka K."/>
            <person name="Martijn J."/>
            <person name="Lind A.E."/>
            <person name="van Eijk R."/>
            <person name="Schleper C."/>
            <person name="Guy L."/>
            <person name="Ettema T.J."/>
        </authorList>
    </citation>
    <scope>NUCLEOTIDE SEQUENCE</scope>
</reference>
<evidence type="ECO:0008006" key="3">
    <source>
        <dbReference type="Google" id="ProtNLM"/>
    </source>
</evidence>
<feature type="region of interest" description="Disordered" evidence="1">
    <location>
        <begin position="1"/>
        <end position="21"/>
    </location>
</feature>
<dbReference type="EMBL" id="LAZR01046818">
    <property type="protein sequence ID" value="KKK95649.1"/>
    <property type="molecule type" value="Genomic_DNA"/>
</dbReference>
<accession>A0A0F9BZ59</accession>
<organism evidence="2">
    <name type="scientific">marine sediment metagenome</name>
    <dbReference type="NCBI Taxonomy" id="412755"/>
    <lineage>
        <taxon>unclassified sequences</taxon>
        <taxon>metagenomes</taxon>
        <taxon>ecological metagenomes</taxon>
    </lineage>
</organism>
<dbReference type="SUPFAM" id="SSF53335">
    <property type="entry name" value="S-adenosyl-L-methionine-dependent methyltransferases"/>
    <property type="match status" value="1"/>
</dbReference>
<name>A0A0F9BZ59_9ZZZZ</name>
<evidence type="ECO:0000256" key="1">
    <source>
        <dbReference type="SAM" id="MobiDB-lite"/>
    </source>
</evidence>
<comment type="caution">
    <text evidence="2">The sequence shown here is derived from an EMBL/GenBank/DDBJ whole genome shotgun (WGS) entry which is preliminary data.</text>
</comment>